<dbReference type="EMBL" id="BMVF01000014">
    <property type="protein sequence ID" value="GHD93444.1"/>
    <property type="molecule type" value="Genomic_DNA"/>
</dbReference>
<feature type="compositionally biased region" description="Low complexity" evidence="1">
    <location>
        <begin position="60"/>
        <end position="72"/>
    </location>
</feature>
<evidence type="ECO:0000313" key="2">
    <source>
        <dbReference type="EMBL" id="GHD93444.1"/>
    </source>
</evidence>
<proteinExistence type="predicted"/>
<gene>
    <name evidence="2" type="ORF">GCM10010508_50360</name>
</gene>
<evidence type="ECO:0000313" key="3">
    <source>
        <dbReference type="Proteomes" id="UP000608955"/>
    </source>
</evidence>
<protein>
    <submittedName>
        <fullName evidence="2">Uncharacterized protein</fullName>
    </submittedName>
</protein>
<comment type="caution">
    <text evidence="2">The sequence shown here is derived from an EMBL/GenBank/DDBJ whole genome shotgun (WGS) entry which is preliminary data.</text>
</comment>
<organism evidence="2 3">
    <name type="scientific">Streptomyces naganishii JCM 4654</name>
    <dbReference type="NCBI Taxonomy" id="1306179"/>
    <lineage>
        <taxon>Bacteria</taxon>
        <taxon>Bacillati</taxon>
        <taxon>Actinomycetota</taxon>
        <taxon>Actinomycetes</taxon>
        <taxon>Kitasatosporales</taxon>
        <taxon>Streptomycetaceae</taxon>
        <taxon>Streptomyces</taxon>
    </lineage>
</organism>
<reference evidence="2" key="1">
    <citation type="journal article" date="2014" name="Int. J. Syst. Evol. Microbiol.">
        <title>Complete genome sequence of Corynebacterium casei LMG S-19264T (=DSM 44701T), isolated from a smear-ripened cheese.</title>
        <authorList>
            <consortium name="US DOE Joint Genome Institute (JGI-PGF)"/>
            <person name="Walter F."/>
            <person name="Albersmeier A."/>
            <person name="Kalinowski J."/>
            <person name="Ruckert C."/>
        </authorList>
    </citation>
    <scope>NUCLEOTIDE SEQUENCE</scope>
    <source>
        <strain evidence="2">JCM 4654</strain>
    </source>
</reference>
<evidence type="ECO:0000256" key="1">
    <source>
        <dbReference type="SAM" id="MobiDB-lite"/>
    </source>
</evidence>
<keyword evidence="3" id="KW-1185">Reference proteome</keyword>
<feature type="region of interest" description="Disordered" evidence="1">
    <location>
        <begin position="20"/>
        <end position="72"/>
    </location>
</feature>
<name>A0A918Y8C5_9ACTN</name>
<reference evidence="2" key="2">
    <citation type="submission" date="2020-09" db="EMBL/GenBank/DDBJ databases">
        <authorList>
            <person name="Sun Q."/>
            <person name="Ohkuma M."/>
        </authorList>
    </citation>
    <scope>NUCLEOTIDE SEQUENCE</scope>
    <source>
        <strain evidence="2">JCM 4654</strain>
    </source>
</reference>
<sequence length="83" mass="8277">MGVAAEPVVGLVQGHVVGTAQDVRGGQSRDSAAHDGGAAHGSFPPGELWWNVAGRRRDGPAPGRAPAGCVRGPAGAVRVSSWA</sequence>
<dbReference type="Proteomes" id="UP000608955">
    <property type="component" value="Unassembled WGS sequence"/>
</dbReference>
<dbReference type="AlphaFoldDB" id="A0A918Y8C5"/>
<accession>A0A918Y8C5</accession>